<protein>
    <recommendedName>
        <fullName evidence="5">Transmembrane protein</fullName>
    </recommendedName>
</protein>
<dbReference type="VEuPathDB" id="ToxoDB:ETH_00013760"/>
<dbReference type="Proteomes" id="UP000030747">
    <property type="component" value="Unassembled WGS sequence"/>
</dbReference>
<feature type="region of interest" description="Disordered" evidence="1">
    <location>
        <begin position="538"/>
        <end position="608"/>
    </location>
</feature>
<feature type="compositionally biased region" description="Acidic residues" evidence="1">
    <location>
        <begin position="551"/>
        <end position="564"/>
    </location>
</feature>
<dbReference type="RefSeq" id="XP_013233572.1">
    <property type="nucleotide sequence ID" value="XM_013378118.1"/>
</dbReference>
<keyword evidence="4" id="KW-1185">Reference proteome</keyword>
<keyword evidence="2" id="KW-1133">Transmembrane helix</keyword>
<reference evidence="3" key="1">
    <citation type="submission" date="2013-10" db="EMBL/GenBank/DDBJ databases">
        <title>Genomic analysis of the causative agents of coccidiosis in chickens.</title>
        <authorList>
            <person name="Reid A.J."/>
            <person name="Blake D."/>
            <person name="Billington K."/>
            <person name="Browne H."/>
            <person name="Dunn M."/>
            <person name="Hung S."/>
            <person name="Kawahara F."/>
            <person name="Miranda-Saavedra D."/>
            <person name="Mourier T."/>
            <person name="Nagra H."/>
            <person name="Otto T.D."/>
            <person name="Rawlings N."/>
            <person name="Sanchez A."/>
            <person name="Sanders M."/>
            <person name="Subramaniam C."/>
            <person name="Tay Y."/>
            <person name="Dear P."/>
            <person name="Doerig C."/>
            <person name="Gruber A."/>
            <person name="Parkinson J."/>
            <person name="Shirley M."/>
            <person name="Wan K.L."/>
            <person name="Berriman M."/>
            <person name="Tomley F."/>
            <person name="Pain A."/>
        </authorList>
    </citation>
    <scope>NUCLEOTIDE SEQUENCE [LARGE SCALE GENOMIC DNA]</scope>
    <source>
        <strain evidence="3">Houghton</strain>
    </source>
</reference>
<evidence type="ECO:0000256" key="1">
    <source>
        <dbReference type="SAM" id="MobiDB-lite"/>
    </source>
</evidence>
<evidence type="ECO:0000313" key="4">
    <source>
        <dbReference type="Proteomes" id="UP000030747"/>
    </source>
</evidence>
<dbReference type="OrthoDB" id="348308at2759"/>
<feature type="compositionally biased region" description="Basic and acidic residues" evidence="1">
    <location>
        <begin position="205"/>
        <end position="216"/>
    </location>
</feature>
<feature type="compositionally biased region" description="Basic and acidic residues" evidence="1">
    <location>
        <begin position="469"/>
        <end position="480"/>
    </location>
</feature>
<dbReference type="GeneID" id="25251916"/>
<sequence length="869" mass="94311">MTASPSQFPLHLAEPSPPWAPGIALGAALPEAAQPYLLSAPAPLAPEFELYELTRRVHPEYLPPFTTASTGRRSRSLLVAVIASISVVAFLLLRCYSVLRSEGSLESARSLVRRLAGDDDPFPCSVPPEEASSDLSLGALGLPFVDTPTLGGWHPNLALQLKTLKLSDEELSELTADERETIVKARDSIMVTAGKHAYLQQRRRDKSERRGSSRVEEVEETEGDKELILAKQQLDRMHWSTSQEVSALIARANAFVSGRQISWRVAQALAARDVILRPEFTPQVHATLEHRSHITSLASDIVQQSKFCRNELLKQQQRPSAPRFPPSIPASLEPLIGRSRRILSDLRKLGELLELAGMSVKALEVSREAESLSKVLESSGTLGSIMNMFGFLNFPISPKPRRSFTDRLTESMRESPTSNQRRKVSSAEALYKGGESSDDSSSSSVFMGEDAGEGSSKHLSSSAPSVKAMDGRGIFREQRKSTSALRGTPTPPEGMKTWRSFPELMGRLFMNTEAEPTHPGSSGSYADQRVLLLAPESLATPDSSLDKGEEPSDETDYSSDESTDASDSLQHRSYGGMSRRQRAFSRRKQKYPFPFHGGKSSRPGGTGYTPEKVVKLLQKWKQRTLQLLNNDSDQYYRRGPLEFALQEGTQLVSTWGQPESAAEAAGFSAQSVLEIKQQVESCQDLCTKVRQRLVKRAIKALKESERTLSSSLQALQNALEQERSCATGTPCFSRVVLLAASTTEKSKSVYFMYSSLVAAPEPAVELSAALRRLAETAAAVAGLLDEAAERLSATDGAQRKTGQKQAAIAALGAVGEQVAASAIREASATAAEGHPEVAGPSSATGEALISMAASKASTVLAMLQGQKEK</sequence>
<evidence type="ECO:0008006" key="5">
    <source>
        <dbReference type="Google" id="ProtNLM"/>
    </source>
</evidence>
<feature type="compositionally biased region" description="Basic residues" evidence="1">
    <location>
        <begin position="579"/>
        <end position="590"/>
    </location>
</feature>
<proteinExistence type="predicted"/>
<evidence type="ECO:0000256" key="2">
    <source>
        <dbReference type="SAM" id="Phobius"/>
    </source>
</evidence>
<dbReference type="VEuPathDB" id="ToxoDB:ETH2_1116400"/>
<feature type="region of interest" description="Disordered" evidence="1">
    <location>
        <begin position="408"/>
        <end position="498"/>
    </location>
</feature>
<dbReference type="EMBL" id="HG675740">
    <property type="protein sequence ID" value="CDJ42822.1"/>
    <property type="molecule type" value="Genomic_DNA"/>
</dbReference>
<keyword evidence="2" id="KW-0812">Transmembrane</keyword>
<accession>U6KXD6</accession>
<keyword evidence="2" id="KW-0472">Membrane</keyword>
<evidence type="ECO:0000313" key="3">
    <source>
        <dbReference type="EMBL" id="CDJ42822.1"/>
    </source>
</evidence>
<organism evidence="3 4">
    <name type="scientific">Eimeria tenella</name>
    <name type="common">Coccidian parasite</name>
    <dbReference type="NCBI Taxonomy" id="5802"/>
    <lineage>
        <taxon>Eukaryota</taxon>
        <taxon>Sar</taxon>
        <taxon>Alveolata</taxon>
        <taxon>Apicomplexa</taxon>
        <taxon>Conoidasida</taxon>
        <taxon>Coccidia</taxon>
        <taxon>Eucoccidiorida</taxon>
        <taxon>Eimeriorina</taxon>
        <taxon>Eimeriidae</taxon>
        <taxon>Eimeria</taxon>
    </lineage>
</organism>
<feature type="region of interest" description="Disordered" evidence="1">
    <location>
        <begin position="199"/>
        <end position="222"/>
    </location>
</feature>
<dbReference type="AlphaFoldDB" id="U6KXD6"/>
<name>U6KXD6_EIMTE</name>
<feature type="transmembrane region" description="Helical" evidence="2">
    <location>
        <begin position="77"/>
        <end position="99"/>
    </location>
</feature>
<gene>
    <name evidence="3" type="ORF">ETH_00013760</name>
</gene>
<reference evidence="3" key="2">
    <citation type="submission" date="2013-10" db="EMBL/GenBank/DDBJ databases">
        <authorList>
            <person name="Aslett M."/>
        </authorList>
    </citation>
    <scope>NUCLEOTIDE SEQUENCE [LARGE SCALE GENOMIC DNA]</scope>
    <source>
        <strain evidence="3">Houghton</strain>
    </source>
</reference>